<proteinExistence type="predicted"/>
<gene>
    <name evidence="6" type="ORF">GMDG_05409</name>
</gene>
<dbReference type="VEuPathDB" id="FungiDB:GMDG_05409"/>
<sequence length="446" mass="46379">MDRDRVVGRASGPFAQAPEAGDKRGGIFGPGSGMRSGAGGGGGGGGMRIKTDGGGYRSGGGGGGGGGGGYSEPVYPEELEEGADIAPRTDIEYINLISDDEDDVVTGQSRARNKGKGLAGGHAMNPIRLTRHEHKVRVMLVNTDSSSGEPKTEVEDVVKIEAPEESGLFFPQEEPVVKSEPGVQAAGADKMEVDATPMGDIQAGAEAEASPSTTQETPKPAPEKPSAFLAANAKKPVLQTEEDEQEYERYLEDIDILARELGGMSTTAPPQTDGDVAIGEDTQISPDHKEGRLYLFQFPPILPKLANAEHLVKPDPGDADVQLSDIPSGTIDLDDTPEVKAEPAAEADADVPRPINGSKAKDALVQEPGLIGKLVVRRSGKVELSWGGTSLALGRGAEFDFLTTGVVVQGLGAEKGEGGGEEMSGTGMGRVMGKIVATPDWEKLFG</sequence>
<evidence type="ECO:0000313" key="6">
    <source>
        <dbReference type="EMBL" id="ELR02342.1"/>
    </source>
</evidence>
<dbReference type="InParanoid" id="L8FN45"/>
<dbReference type="STRING" id="658429.L8FN45"/>
<feature type="region of interest" description="Disordered" evidence="5">
    <location>
        <begin position="205"/>
        <end position="243"/>
    </location>
</feature>
<dbReference type="GO" id="GO:0005666">
    <property type="term" value="C:RNA polymerase III complex"/>
    <property type="evidence" value="ECO:0007669"/>
    <property type="project" value="InterPro"/>
</dbReference>
<comment type="subcellular location">
    <subcellularLocation>
        <location evidence="1">Nucleus</location>
    </subcellularLocation>
</comment>
<dbReference type="PANTHER" id="PTHR13408:SF0">
    <property type="entry name" value="DNA-DIRECTED RNA POLYMERASE III SUBUNIT RPC4"/>
    <property type="match status" value="1"/>
</dbReference>
<organism evidence="6 7">
    <name type="scientific">Pseudogymnoascus destructans (strain ATCC MYA-4855 / 20631-21)</name>
    <name type="common">Bat white-nose syndrome fungus</name>
    <name type="synonym">Geomyces destructans</name>
    <dbReference type="NCBI Taxonomy" id="658429"/>
    <lineage>
        <taxon>Eukaryota</taxon>
        <taxon>Fungi</taxon>
        <taxon>Dikarya</taxon>
        <taxon>Ascomycota</taxon>
        <taxon>Pezizomycotina</taxon>
        <taxon>Leotiomycetes</taxon>
        <taxon>Thelebolales</taxon>
        <taxon>Thelebolaceae</taxon>
        <taxon>Pseudogymnoascus</taxon>
    </lineage>
</organism>
<keyword evidence="2" id="KW-0240">DNA-directed RNA polymerase</keyword>
<feature type="region of interest" description="Disordered" evidence="5">
    <location>
        <begin position="166"/>
        <end position="185"/>
    </location>
</feature>
<evidence type="ECO:0000256" key="3">
    <source>
        <dbReference type="ARBA" id="ARBA00023163"/>
    </source>
</evidence>
<name>L8FN45_PSED2</name>
<dbReference type="InterPro" id="IPR007811">
    <property type="entry name" value="RPC4"/>
</dbReference>
<dbReference type="HOGENOM" id="CLU_659105_0_0_1"/>
<accession>L8FN45</accession>
<evidence type="ECO:0000256" key="1">
    <source>
        <dbReference type="ARBA" id="ARBA00004123"/>
    </source>
</evidence>
<evidence type="ECO:0000256" key="4">
    <source>
        <dbReference type="ARBA" id="ARBA00023242"/>
    </source>
</evidence>
<keyword evidence="7" id="KW-1185">Reference proteome</keyword>
<dbReference type="EMBL" id="GL573281">
    <property type="protein sequence ID" value="ELR02342.1"/>
    <property type="molecule type" value="Genomic_DNA"/>
</dbReference>
<dbReference type="GO" id="GO:0042797">
    <property type="term" value="P:tRNA transcription by RNA polymerase III"/>
    <property type="evidence" value="ECO:0007669"/>
    <property type="project" value="TreeGrafter"/>
</dbReference>
<evidence type="ECO:0008006" key="8">
    <source>
        <dbReference type="Google" id="ProtNLM"/>
    </source>
</evidence>
<feature type="region of interest" description="Disordered" evidence="5">
    <location>
        <begin position="330"/>
        <end position="360"/>
    </location>
</feature>
<keyword evidence="3" id="KW-0804">Transcription</keyword>
<evidence type="ECO:0000313" key="7">
    <source>
        <dbReference type="Proteomes" id="UP000011064"/>
    </source>
</evidence>
<keyword evidence="4" id="KW-0539">Nucleus</keyword>
<dbReference type="Pfam" id="PF05132">
    <property type="entry name" value="RNA_pol_Rpc4"/>
    <property type="match status" value="1"/>
</dbReference>
<feature type="compositionally biased region" description="Gly residues" evidence="5">
    <location>
        <begin position="26"/>
        <end position="70"/>
    </location>
</feature>
<protein>
    <recommendedName>
        <fullName evidence="8">DNA-directed RNA polymerase III subunit RPC4</fullName>
    </recommendedName>
</protein>
<dbReference type="PANTHER" id="PTHR13408">
    <property type="entry name" value="DNA-DIRECTED RNA POLYMERASE III"/>
    <property type="match status" value="1"/>
</dbReference>
<dbReference type="OrthoDB" id="5836119at2759"/>
<dbReference type="AlphaFoldDB" id="L8FN45"/>
<evidence type="ECO:0000256" key="2">
    <source>
        <dbReference type="ARBA" id="ARBA00022478"/>
    </source>
</evidence>
<dbReference type="GO" id="GO:0003677">
    <property type="term" value="F:DNA binding"/>
    <property type="evidence" value="ECO:0007669"/>
    <property type="project" value="InterPro"/>
</dbReference>
<reference evidence="7" key="1">
    <citation type="submission" date="2010-09" db="EMBL/GenBank/DDBJ databases">
        <title>The genome sequence of Geomyces destructans 20631-21.</title>
        <authorList>
            <consortium name="The Broad Institute Genome Sequencing Platform"/>
            <person name="Cuomo C.A."/>
            <person name="Blehert D.S."/>
            <person name="Lorch J.M."/>
            <person name="Young S.K."/>
            <person name="Zeng Q."/>
            <person name="Gargeya S."/>
            <person name="Fitzgerald M."/>
            <person name="Haas B."/>
            <person name="Abouelleil A."/>
            <person name="Alvarado L."/>
            <person name="Arachchi H.M."/>
            <person name="Berlin A."/>
            <person name="Brown A."/>
            <person name="Chapman S.B."/>
            <person name="Chen Z."/>
            <person name="Dunbar C."/>
            <person name="Freedman E."/>
            <person name="Gearin G."/>
            <person name="Gellesch M."/>
            <person name="Goldberg J."/>
            <person name="Griggs A."/>
            <person name="Gujja S."/>
            <person name="Heiman D."/>
            <person name="Howarth C."/>
            <person name="Larson L."/>
            <person name="Lui A."/>
            <person name="MacDonald P.J.P."/>
            <person name="Montmayeur A."/>
            <person name="Murphy C."/>
            <person name="Neiman D."/>
            <person name="Pearson M."/>
            <person name="Priest M."/>
            <person name="Roberts A."/>
            <person name="Saif S."/>
            <person name="Shea T."/>
            <person name="Shenoy N."/>
            <person name="Sisk P."/>
            <person name="Stolte C."/>
            <person name="Sykes S."/>
            <person name="Wortman J."/>
            <person name="Nusbaum C."/>
            <person name="Birren B."/>
        </authorList>
    </citation>
    <scope>NUCLEOTIDE SEQUENCE [LARGE SCALE GENOMIC DNA]</scope>
    <source>
        <strain evidence="7">ATCC MYA-4855 / 20631-21</strain>
    </source>
</reference>
<dbReference type="Proteomes" id="UP000011064">
    <property type="component" value="Unassembled WGS sequence"/>
</dbReference>
<feature type="region of interest" description="Disordered" evidence="5">
    <location>
        <begin position="1"/>
        <end position="75"/>
    </location>
</feature>
<evidence type="ECO:0000256" key="5">
    <source>
        <dbReference type="SAM" id="MobiDB-lite"/>
    </source>
</evidence>